<evidence type="ECO:0000256" key="1">
    <source>
        <dbReference type="ARBA" id="ARBA00000900"/>
    </source>
</evidence>
<dbReference type="PROSITE" id="PS50089">
    <property type="entry name" value="ZF_RING_2"/>
    <property type="match status" value="1"/>
</dbReference>
<dbReference type="InterPro" id="IPR017907">
    <property type="entry name" value="Znf_RING_CS"/>
</dbReference>
<dbReference type="CDD" id="cd19830">
    <property type="entry name" value="Bbox2_TIF1g_C-VI"/>
    <property type="match status" value="1"/>
</dbReference>
<feature type="region of interest" description="Disordered" evidence="25">
    <location>
        <begin position="669"/>
        <end position="729"/>
    </location>
</feature>
<evidence type="ECO:0000256" key="17">
    <source>
        <dbReference type="ARBA" id="ARBA00023242"/>
    </source>
</evidence>
<feature type="domain" description="B box-type" evidence="29">
    <location>
        <begin position="208"/>
        <end position="249"/>
    </location>
</feature>
<dbReference type="InterPro" id="IPR013083">
    <property type="entry name" value="Znf_RING/FYVE/PHD"/>
</dbReference>
<dbReference type="InterPro" id="IPR019786">
    <property type="entry name" value="Zinc_finger_PHD-type_CS"/>
</dbReference>
<dbReference type="PANTHER" id="PTHR45915:SF3">
    <property type="entry name" value="E3 UBIQUITIN-PROTEIN LIGASE TRIM33"/>
    <property type="match status" value="1"/>
</dbReference>
<evidence type="ECO:0000259" key="28">
    <source>
        <dbReference type="PROSITE" id="PS50089"/>
    </source>
</evidence>
<feature type="region of interest" description="Disordered" evidence="25">
    <location>
        <begin position="1"/>
        <end position="39"/>
    </location>
</feature>
<feature type="compositionally biased region" description="Low complexity" evidence="25">
    <location>
        <begin position="687"/>
        <end position="723"/>
    </location>
</feature>
<dbReference type="InterPro" id="IPR036427">
    <property type="entry name" value="Bromodomain-like_sf"/>
</dbReference>
<evidence type="ECO:0000256" key="5">
    <source>
        <dbReference type="ARBA" id="ARBA00022491"/>
    </source>
</evidence>
<dbReference type="EMBL" id="JADDUC020000028">
    <property type="protein sequence ID" value="KAI1230935.1"/>
    <property type="molecule type" value="Genomic_DNA"/>
</dbReference>
<keyword evidence="11" id="KW-0862">Zinc</keyword>
<dbReference type="FunFam" id="1.20.920.10:FF:000024">
    <property type="entry name" value="Transcription intermediary factor 1-alpha"/>
    <property type="match status" value="1"/>
</dbReference>
<dbReference type="SMART" id="SM00249">
    <property type="entry name" value="PHD"/>
    <property type="match status" value="2"/>
</dbReference>
<evidence type="ECO:0000256" key="11">
    <source>
        <dbReference type="ARBA" id="ARBA00022833"/>
    </source>
</evidence>
<keyword evidence="5" id="KW-0678">Repressor</keyword>
<dbReference type="FunFam" id="3.30.40.10:FF:000123">
    <property type="entry name" value="E3 ubiquitin-protein ligase TRIM33"/>
    <property type="match status" value="1"/>
</dbReference>
<evidence type="ECO:0000256" key="10">
    <source>
        <dbReference type="ARBA" id="ARBA00022786"/>
    </source>
</evidence>
<feature type="compositionally biased region" description="Polar residues" evidence="25">
    <location>
        <begin position="669"/>
        <end position="681"/>
    </location>
</feature>
<dbReference type="PROSITE" id="PS50014">
    <property type="entry name" value="BROMODOMAIN_2"/>
    <property type="match status" value="1"/>
</dbReference>
<evidence type="ECO:0000256" key="18">
    <source>
        <dbReference type="ARBA" id="ARBA00073067"/>
    </source>
</evidence>
<feature type="compositionally biased region" description="Low complexity" evidence="25">
    <location>
        <begin position="1"/>
        <end position="16"/>
    </location>
</feature>
<dbReference type="SMART" id="SM00502">
    <property type="entry name" value="BBC"/>
    <property type="match status" value="1"/>
</dbReference>
<dbReference type="CDD" id="cd16766">
    <property type="entry name" value="RING-HC_TIF1gamma"/>
    <property type="match status" value="1"/>
</dbReference>
<accession>A0A835NK82</accession>
<evidence type="ECO:0000256" key="23">
    <source>
        <dbReference type="PROSITE-ProRule" id="PRU00035"/>
    </source>
</evidence>
<dbReference type="GO" id="GO:0000785">
    <property type="term" value="C:chromatin"/>
    <property type="evidence" value="ECO:0007669"/>
    <property type="project" value="TreeGrafter"/>
</dbReference>
<dbReference type="CDD" id="cd15624">
    <property type="entry name" value="PHD_TIF1gamma"/>
    <property type="match status" value="1"/>
</dbReference>
<reference evidence="31 32" key="2">
    <citation type="journal article" date="2021" name="J. Hered.">
        <title>Feather Gene Expression Elucidates the Developmental Basis of Plumage Iridescence in African Starlings.</title>
        <authorList>
            <person name="Rubenstein D.R."/>
            <person name="Corvelo A."/>
            <person name="MacManes M.D."/>
            <person name="Maia R."/>
            <person name="Narzisi G."/>
            <person name="Rousaki A."/>
            <person name="Vandenabeele P."/>
            <person name="Shawkey M.D."/>
            <person name="Solomon J."/>
        </authorList>
    </citation>
    <scope>NUCLEOTIDE SEQUENCE [LARGE SCALE GENOMIC DNA]</scope>
    <source>
        <strain evidence="31">SS15</strain>
    </source>
</reference>
<evidence type="ECO:0000256" key="24">
    <source>
        <dbReference type="SAM" id="Coils"/>
    </source>
</evidence>
<feature type="domain" description="PHD-type" evidence="27">
    <location>
        <begin position="850"/>
        <end position="897"/>
    </location>
</feature>
<dbReference type="PROSITE" id="PS00518">
    <property type="entry name" value="ZF_RING_1"/>
    <property type="match status" value="1"/>
</dbReference>
<dbReference type="GO" id="GO:0061630">
    <property type="term" value="F:ubiquitin protein ligase activity"/>
    <property type="evidence" value="ECO:0007669"/>
    <property type="project" value="UniProtKB-EC"/>
</dbReference>
<dbReference type="Proteomes" id="UP000618051">
    <property type="component" value="Unassembled WGS sequence"/>
</dbReference>
<dbReference type="PROSITE" id="PS50016">
    <property type="entry name" value="ZF_PHD_2"/>
    <property type="match status" value="1"/>
</dbReference>
<keyword evidence="15" id="KW-0238">DNA-binding</keyword>
<keyword evidence="12" id="KW-0805">Transcription regulation</keyword>
<dbReference type="SMART" id="SM00297">
    <property type="entry name" value="BROMO"/>
    <property type="match status" value="1"/>
</dbReference>
<dbReference type="FunFam" id="3.30.40.10:FF:000246">
    <property type="entry name" value="E3 ubiquitin-protein ligase TRIM33 isoform X2"/>
    <property type="match status" value="1"/>
</dbReference>
<evidence type="ECO:0000259" key="29">
    <source>
        <dbReference type="PROSITE" id="PS50119"/>
    </source>
</evidence>
<dbReference type="EMBL" id="JADDUC010000164">
    <property type="protein sequence ID" value="KAG0116679.1"/>
    <property type="molecule type" value="Genomic_DNA"/>
</dbReference>
<reference evidence="30" key="1">
    <citation type="submission" date="2020-10" db="EMBL/GenBank/DDBJ databases">
        <title>Feather gene expression reveals the developmental basis of iridescence in African starlings.</title>
        <authorList>
            <person name="Rubenstein D.R."/>
        </authorList>
    </citation>
    <scope>NUCLEOTIDE SEQUENCE</scope>
    <source>
        <strain evidence="30">SS15</strain>
        <tissue evidence="30">Liver</tissue>
    </source>
</reference>
<feature type="region of interest" description="Disordered" evidence="25">
    <location>
        <begin position="806"/>
        <end position="829"/>
    </location>
</feature>
<evidence type="ECO:0000256" key="21">
    <source>
        <dbReference type="ARBA" id="ARBA00082557"/>
    </source>
</evidence>
<feature type="compositionally biased region" description="Low complexity" evidence="25">
    <location>
        <begin position="607"/>
        <end position="617"/>
    </location>
</feature>
<dbReference type="SUPFAM" id="SSF57845">
    <property type="entry name" value="B-box zinc-binding domain"/>
    <property type="match status" value="1"/>
</dbReference>
<evidence type="ECO:0000256" key="15">
    <source>
        <dbReference type="ARBA" id="ARBA00023125"/>
    </source>
</evidence>
<dbReference type="SMART" id="SM00184">
    <property type="entry name" value="RING"/>
    <property type="match status" value="2"/>
</dbReference>
<keyword evidence="10" id="KW-0833">Ubl conjugation pathway</keyword>
<dbReference type="SUPFAM" id="SSF47370">
    <property type="entry name" value="Bromodomain"/>
    <property type="match status" value="1"/>
</dbReference>
<comment type="pathway">
    <text evidence="3">Protein modification; protein ubiquitination.</text>
</comment>
<feature type="region of interest" description="Disordered" evidence="25">
    <location>
        <begin position="1261"/>
        <end position="1291"/>
    </location>
</feature>
<dbReference type="GO" id="GO:0003677">
    <property type="term" value="F:DNA binding"/>
    <property type="evidence" value="ECO:0007669"/>
    <property type="project" value="UniProtKB-KW"/>
</dbReference>
<evidence type="ECO:0000256" key="13">
    <source>
        <dbReference type="ARBA" id="ARBA00023054"/>
    </source>
</evidence>
<feature type="coiled-coil region" evidence="24">
    <location>
        <begin position="246"/>
        <end position="298"/>
    </location>
</feature>
<dbReference type="SUPFAM" id="SSF57850">
    <property type="entry name" value="RING/U-box"/>
    <property type="match status" value="1"/>
</dbReference>
<keyword evidence="9 22" id="KW-0863">Zinc-finger</keyword>
<evidence type="ECO:0000256" key="8">
    <source>
        <dbReference type="ARBA" id="ARBA00022737"/>
    </source>
</evidence>
<dbReference type="Pfam" id="PF00643">
    <property type="entry name" value="zf-B_box"/>
    <property type="match status" value="1"/>
</dbReference>
<dbReference type="GO" id="GO:0005654">
    <property type="term" value="C:nucleoplasm"/>
    <property type="evidence" value="ECO:0007669"/>
    <property type="project" value="UniProtKB-ARBA"/>
</dbReference>
<evidence type="ECO:0000256" key="16">
    <source>
        <dbReference type="ARBA" id="ARBA00023163"/>
    </source>
</evidence>
<keyword evidence="6" id="KW-0808">Transferase</keyword>
<keyword evidence="7" id="KW-0479">Metal-binding</keyword>
<evidence type="ECO:0000256" key="9">
    <source>
        <dbReference type="ARBA" id="ARBA00022771"/>
    </source>
</evidence>
<dbReference type="CDD" id="cd05502">
    <property type="entry name" value="Bromo_tif1_like"/>
    <property type="match status" value="1"/>
</dbReference>
<protein>
    <recommendedName>
        <fullName evidence="18">E3 ubiquitin-protein ligase TRIM33</fullName>
        <ecNumber evidence="4">2.3.2.27</ecNumber>
    </recommendedName>
    <alternativeName>
        <fullName evidence="19">RING-type E3 ubiquitin transferase TRIM33</fullName>
    </alternativeName>
    <alternativeName>
        <fullName evidence="21">Transcription intermediary factor 1-gamma</fullName>
    </alternativeName>
    <alternativeName>
        <fullName evidence="20">Tripartite motif-containing protein 33</fullName>
    </alternativeName>
</protein>
<evidence type="ECO:0000313" key="32">
    <source>
        <dbReference type="Proteomes" id="UP000618051"/>
    </source>
</evidence>
<dbReference type="InterPro" id="IPR011011">
    <property type="entry name" value="Znf_FYVE_PHD"/>
</dbReference>
<sequence length="1464" mass="162301">ERESPGAAGAAAAAEQRGGGEAEAEAAAGPGAAAAGPGPGPCPVPPLTSAAPAPFSLLDTCAVCAQSLQSRREAEPKLLPCLHSFCRRCLPEPERQLSVPVPGGANGDVQQVGVIRCPICRQECRQIDLVDNYFVKDTSETPSSSDEKSEQVCTSCEDNASAVGFCVECGEWLCKTCIEAHQRVKFTKDHMIRKKEDVSSEAVGASGQRPVFCPVHKQEQLKLFCETCDRLTCRDCQLLEHKEHRYQFLEEAFQNQKGAIENLLAKLLEKKNYVNFAAAQVQNRIKEVNETNKRVEQEIKVAIFTLINEINKKGKSLLQHLENVTKERQMKLLQQQNDITGLSRQVKHITFQLRHILKARCDPVPAANGAIRFHCDPTFWAKNVVNLGNLVIENKPAPSYTPNVVVGQSPPGTNHVNKAPGQINLAQLRLQHMQQQVYAQKHQQMQQMRMAQPSSASVPRQSSPQVMQQQPPRLISMQTMQRGNMNCGAFQAHQMRMAQNAARIPGIPRHNGPQYSMMQPHLQRQVYPVYTLHLCHCARLSFHSQLHTFICFYSMLHYCAVTVWLNWRRVAVALPSVLAGAVLAHSNPGHAGPFPVVSVHNTTINPTSPTTATMASANRGPTSPSVSAIELIPSVTNPENLPSLPDIPPIQLEDAGSSSLDNLLSRYITSSHLPPQPTSTMNPSPGPSALSPGSSGLSNSHTPVRPPSTSSTGSRGSCGSSGRTADKTGIGFKADQVKVKQEPGIEEEICSFSGAVKQEKTEDGRRSACMLSSPESSLTPPLSTNLHLESELEALGSLENHVKTEPADVSESCKQSGHSLVNGKSPVRSLMHRSARVPGEGNNKDDDPNEDWCAVCQNGGDLLCCEKCPKVFHLTCHVPTLLSFPSGEWICTFCRDLSKPEVEYDCDNSQHSKKGKTAQGLSPVDQRKCERLLLYLYCHELSIEFQEPVPASIPNYYKIIKKPMDLSTVKKKLQKKHSQHYQTPEDFVADVRLIFKNCERFNEMMKVVQVYAETQEINLKADSEVAQAGKAVALYFEDKLTEIYSDRTFQPLPEFEQEEDDGEITEDSDEDFIQPRRKRLKSDERPVHINNRKKKEKSLNCSEWAKYFSELSSEAACDGNVQEDWNQSEFGLPVHALNKALAQGLALSGFWSDKEIQFLAFMLILLKEVEEFITRSVYLGILPLAINEGTEDICNFQLTSLLKCYTSNSNWLVFFNFLDINSAVLSLFFTSLYVKGKGIPLQHIKLTKGNNFACGKADVDPGDEPEHGMGMGGSQMELRGGRTHPKPSREARAPQLLQEQNPLLPTQTPEQFPGFWDSLSFEVASPALHSSWRTCPAHAQHLLHTRSATELDFAKPELFPCTDPTDPPDLLLPPIPQCSVGLKQNILFFFFPFIFELPKQQFSNCFESSKLSQRRKRQFAFEMRVQSAQCELLTDLSRSCHGIPGLKQLSKIAVNLGFFITSGL</sequence>
<dbReference type="InterPro" id="IPR001487">
    <property type="entry name" value="Bromodomain"/>
</dbReference>
<feature type="domain" description="B box-type" evidence="29">
    <location>
        <begin position="148"/>
        <end position="195"/>
    </location>
</feature>
<dbReference type="SUPFAM" id="SSF57903">
    <property type="entry name" value="FYVE/PHD zinc finger"/>
    <property type="match status" value="1"/>
</dbReference>
<evidence type="ECO:0000256" key="22">
    <source>
        <dbReference type="PROSITE-ProRule" id="PRU00024"/>
    </source>
</evidence>
<feature type="region of interest" description="Disordered" evidence="25">
    <location>
        <begin position="637"/>
        <end position="656"/>
    </location>
</feature>
<dbReference type="PROSITE" id="PS50119">
    <property type="entry name" value="ZF_BBOX"/>
    <property type="match status" value="2"/>
</dbReference>
<evidence type="ECO:0000256" key="20">
    <source>
        <dbReference type="ARBA" id="ARBA00076817"/>
    </source>
</evidence>
<dbReference type="PROSITE" id="PS01359">
    <property type="entry name" value="ZF_PHD_1"/>
    <property type="match status" value="1"/>
</dbReference>
<keyword evidence="13 24" id="KW-0175">Coiled coil</keyword>
<dbReference type="InterPro" id="IPR000315">
    <property type="entry name" value="Znf_B-box"/>
</dbReference>
<evidence type="ECO:0000256" key="6">
    <source>
        <dbReference type="ARBA" id="ARBA00022679"/>
    </source>
</evidence>
<evidence type="ECO:0000259" key="27">
    <source>
        <dbReference type="PROSITE" id="PS50016"/>
    </source>
</evidence>
<feature type="compositionally biased region" description="Low complexity" evidence="25">
    <location>
        <begin position="25"/>
        <end position="36"/>
    </location>
</feature>
<dbReference type="PRINTS" id="PR00503">
    <property type="entry name" value="BROMODOMAIN"/>
</dbReference>
<feature type="region of interest" description="Disordered" evidence="25">
    <location>
        <begin position="607"/>
        <end position="626"/>
    </location>
</feature>
<evidence type="ECO:0000256" key="19">
    <source>
        <dbReference type="ARBA" id="ARBA00075989"/>
    </source>
</evidence>
<organism evidence="30">
    <name type="scientific">Lamprotornis superbus</name>
    <dbReference type="NCBI Taxonomy" id="245042"/>
    <lineage>
        <taxon>Eukaryota</taxon>
        <taxon>Metazoa</taxon>
        <taxon>Chordata</taxon>
        <taxon>Craniata</taxon>
        <taxon>Vertebrata</taxon>
        <taxon>Euteleostomi</taxon>
        <taxon>Archelosauria</taxon>
        <taxon>Archosauria</taxon>
        <taxon>Dinosauria</taxon>
        <taxon>Saurischia</taxon>
        <taxon>Theropoda</taxon>
        <taxon>Coelurosauria</taxon>
        <taxon>Aves</taxon>
        <taxon>Neognathae</taxon>
        <taxon>Neoaves</taxon>
        <taxon>Telluraves</taxon>
        <taxon>Australaves</taxon>
        <taxon>Passeriformes</taxon>
        <taxon>Sturnidae</taxon>
        <taxon>Lamprotornis</taxon>
    </lineage>
</organism>
<evidence type="ECO:0000259" key="26">
    <source>
        <dbReference type="PROSITE" id="PS50014"/>
    </source>
</evidence>
<dbReference type="InterPro" id="IPR003649">
    <property type="entry name" value="Bbox_C"/>
</dbReference>
<feature type="domain" description="Bromo" evidence="26">
    <location>
        <begin position="937"/>
        <end position="1009"/>
    </location>
</feature>
<dbReference type="EC" id="2.3.2.27" evidence="4"/>
<dbReference type="Pfam" id="PF00439">
    <property type="entry name" value="Bromodomain"/>
    <property type="match status" value="1"/>
</dbReference>
<dbReference type="GO" id="GO:0008270">
    <property type="term" value="F:zinc ion binding"/>
    <property type="evidence" value="ECO:0007669"/>
    <property type="project" value="UniProtKB-KW"/>
</dbReference>
<feature type="domain" description="RING-type" evidence="28">
    <location>
        <begin position="61"/>
        <end position="121"/>
    </location>
</feature>
<dbReference type="Gene3D" id="1.20.920.10">
    <property type="entry name" value="Bromodomain-like"/>
    <property type="match status" value="1"/>
</dbReference>
<proteinExistence type="predicted"/>
<keyword evidence="16" id="KW-0804">Transcription</keyword>
<evidence type="ECO:0000256" key="12">
    <source>
        <dbReference type="ARBA" id="ARBA00023015"/>
    </source>
</evidence>
<evidence type="ECO:0000256" key="4">
    <source>
        <dbReference type="ARBA" id="ARBA00012483"/>
    </source>
</evidence>
<dbReference type="FunFam" id="3.30.160.60:FF:000074">
    <property type="entry name" value="Tripartite motif containing 66"/>
    <property type="match status" value="1"/>
</dbReference>
<dbReference type="Gene3D" id="3.30.40.10">
    <property type="entry name" value="Zinc/RING finger domain, C3HC4 (zinc finger)"/>
    <property type="match status" value="2"/>
</dbReference>
<keyword evidence="14 23" id="KW-0103">Bromodomain</keyword>
<evidence type="ECO:0000313" key="30">
    <source>
        <dbReference type="EMBL" id="KAG0116679.1"/>
    </source>
</evidence>
<keyword evidence="8" id="KW-0677">Repeat</keyword>
<dbReference type="CDD" id="cd19847">
    <property type="entry name" value="Bbox1_TIF1g_C-VI"/>
    <property type="match status" value="1"/>
</dbReference>
<evidence type="ECO:0000256" key="3">
    <source>
        <dbReference type="ARBA" id="ARBA00004906"/>
    </source>
</evidence>
<name>A0A835NK82_9PASS</name>
<evidence type="ECO:0000256" key="7">
    <source>
        <dbReference type="ARBA" id="ARBA00022723"/>
    </source>
</evidence>
<dbReference type="OrthoDB" id="1870062at2759"/>
<feature type="non-terminal residue" evidence="30">
    <location>
        <position position="1"/>
    </location>
</feature>
<comment type="subcellular location">
    <subcellularLocation>
        <location evidence="2">Nucleus</location>
    </subcellularLocation>
</comment>
<evidence type="ECO:0000256" key="25">
    <source>
        <dbReference type="SAM" id="MobiDB-lite"/>
    </source>
</evidence>
<comment type="caution">
    <text evidence="30">The sequence shown here is derived from an EMBL/GenBank/DDBJ whole genome shotgun (WGS) entry which is preliminary data.</text>
</comment>
<dbReference type="Gene3D" id="3.30.160.60">
    <property type="entry name" value="Classic Zinc Finger"/>
    <property type="match status" value="1"/>
</dbReference>
<keyword evidence="32" id="KW-1185">Reference proteome</keyword>
<comment type="catalytic activity">
    <reaction evidence="1">
        <text>S-ubiquitinyl-[E2 ubiquitin-conjugating enzyme]-L-cysteine + [acceptor protein]-L-lysine = [E2 ubiquitin-conjugating enzyme]-L-cysteine + N(6)-ubiquitinyl-[acceptor protein]-L-lysine.</text>
        <dbReference type="EC" id="2.3.2.27"/>
    </reaction>
</comment>
<dbReference type="InterPro" id="IPR001841">
    <property type="entry name" value="Znf_RING"/>
</dbReference>
<reference evidence="31" key="3">
    <citation type="submission" date="2022-01" db="EMBL/GenBank/DDBJ databases">
        <authorList>
            <person name="Rubenstein D.R."/>
        </authorList>
    </citation>
    <scope>NUCLEOTIDE SEQUENCE</scope>
    <source>
        <strain evidence="31">SS15</strain>
        <tissue evidence="31">Liver</tissue>
    </source>
</reference>
<keyword evidence="17" id="KW-0539">Nucleus</keyword>
<evidence type="ECO:0000256" key="2">
    <source>
        <dbReference type="ARBA" id="ARBA00004123"/>
    </source>
</evidence>
<gene>
    <name evidence="31" type="ORF">IHE44_0008370</name>
    <name evidence="30" type="ORF">IHE44_003758</name>
</gene>
<dbReference type="InterPro" id="IPR019787">
    <property type="entry name" value="Znf_PHD-finger"/>
</dbReference>
<dbReference type="InterPro" id="IPR001965">
    <property type="entry name" value="Znf_PHD"/>
</dbReference>
<evidence type="ECO:0000256" key="14">
    <source>
        <dbReference type="ARBA" id="ARBA00023117"/>
    </source>
</evidence>
<evidence type="ECO:0000313" key="31">
    <source>
        <dbReference type="EMBL" id="KAI1230935.1"/>
    </source>
</evidence>
<dbReference type="Pfam" id="PF00628">
    <property type="entry name" value="PHD"/>
    <property type="match status" value="1"/>
</dbReference>
<dbReference type="PANTHER" id="PTHR45915">
    <property type="entry name" value="TRANSCRIPTION INTERMEDIARY FACTOR"/>
    <property type="match status" value="1"/>
</dbReference>
<dbReference type="SMART" id="SM00336">
    <property type="entry name" value="BBOX"/>
    <property type="match status" value="2"/>
</dbReference>